<evidence type="ECO:0000313" key="1">
    <source>
        <dbReference type="EMBL" id="GMM43643.1"/>
    </source>
</evidence>
<accession>A0AAV5QXH9</accession>
<sequence length="339" mass="39314">MGINDTFESGLELGLQITNDFINILQDDKSYQLKRIVILPDEIINEMKSTDNDNDNDTVLSVNDDIGKVQEVYLSKLGMKRMFLECYQCVYKDGNDDINALLGLLFITANDTTVMNKIVSMGYSDNYKLLITIGGYLTCSYDKTNKSSVLWTFFKKLFVSLHDNIVDNSSLLQYVIQVCLKSTLEHPRNYYACNSLRFFIASINNSHVWKEVIVTILEFLRKFDDYSIWMVLLDSVLDLKYNGFKYYRLEWERFGGTSGCDNLKYDELKPILNDIYKDLKTFVLMVGPYGGLVLLKQLHLRLGIDERLMLQLGDIIETYKNKNININDKLIYNMKRVYG</sequence>
<dbReference type="EMBL" id="BTGB01000001">
    <property type="protein sequence ID" value="GMM43643.1"/>
    <property type="molecule type" value="Genomic_DNA"/>
</dbReference>
<organism evidence="1 2">
    <name type="scientific">Pichia kluyveri</name>
    <name type="common">Yeast</name>
    <dbReference type="NCBI Taxonomy" id="36015"/>
    <lineage>
        <taxon>Eukaryota</taxon>
        <taxon>Fungi</taxon>
        <taxon>Dikarya</taxon>
        <taxon>Ascomycota</taxon>
        <taxon>Saccharomycotina</taxon>
        <taxon>Pichiomycetes</taxon>
        <taxon>Pichiales</taxon>
        <taxon>Pichiaceae</taxon>
        <taxon>Pichia</taxon>
    </lineage>
</organism>
<dbReference type="AlphaFoldDB" id="A0AAV5QXH9"/>
<comment type="caution">
    <text evidence="1">The sequence shown here is derived from an EMBL/GenBank/DDBJ whole genome shotgun (WGS) entry which is preliminary data.</text>
</comment>
<keyword evidence="2" id="KW-1185">Reference proteome</keyword>
<proteinExistence type="predicted"/>
<reference evidence="1 2" key="1">
    <citation type="journal article" date="2023" name="Elife">
        <title>Identification of key yeast species and microbe-microbe interactions impacting larval growth of Drosophila in the wild.</title>
        <authorList>
            <person name="Mure A."/>
            <person name="Sugiura Y."/>
            <person name="Maeda R."/>
            <person name="Honda K."/>
            <person name="Sakurai N."/>
            <person name="Takahashi Y."/>
            <person name="Watada M."/>
            <person name="Katoh T."/>
            <person name="Gotoh A."/>
            <person name="Gotoh Y."/>
            <person name="Taniguchi I."/>
            <person name="Nakamura K."/>
            <person name="Hayashi T."/>
            <person name="Katayama T."/>
            <person name="Uemura T."/>
            <person name="Hattori Y."/>
        </authorList>
    </citation>
    <scope>NUCLEOTIDE SEQUENCE [LARGE SCALE GENOMIC DNA]</scope>
    <source>
        <strain evidence="1 2">PK-24</strain>
    </source>
</reference>
<gene>
    <name evidence="1" type="ORF">DAPK24_002180</name>
</gene>
<protein>
    <recommendedName>
        <fullName evidence="3">Nucleolar pre-ribosomal-associated protein 1 C-terminal domain-containing protein</fullName>
    </recommendedName>
</protein>
<evidence type="ECO:0000313" key="2">
    <source>
        <dbReference type="Proteomes" id="UP001378960"/>
    </source>
</evidence>
<evidence type="ECO:0008006" key="3">
    <source>
        <dbReference type="Google" id="ProtNLM"/>
    </source>
</evidence>
<dbReference type="Proteomes" id="UP001378960">
    <property type="component" value="Unassembled WGS sequence"/>
</dbReference>
<name>A0AAV5QXH9_PICKL</name>